<dbReference type="KEGG" id="amic:Ami3637_04480"/>
<dbReference type="Proteomes" id="UP000463883">
    <property type="component" value="Chromosome"/>
</dbReference>
<accession>A0A6P1MAU1</accession>
<dbReference type="AlphaFoldDB" id="A0A6P1MAU1"/>
<evidence type="ECO:0008006" key="3">
    <source>
        <dbReference type="Google" id="ProtNLM"/>
    </source>
</evidence>
<dbReference type="InterPro" id="IPR038765">
    <property type="entry name" value="Papain-like_cys_pep_sf"/>
</dbReference>
<dbReference type="Gene3D" id="3.90.70.10">
    <property type="entry name" value="Cysteine proteinases"/>
    <property type="match status" value="1"/>
</dbReference>
<name>A0A6P1MAU1_9FIRM</name>
<proteinExistence type="predicted"/>
<dbReference type="RefSeq" id="WP_162361514.1">
    <property type="nucleotide sequence ID" value="NZ_CP047591.1"/>
</dbReference>
<dbReference type="EMBL" id="CP047591">
    <property type="protein sequence ID" value="QHI71740.1"/>
    <property type="molecule type" value="Genomic_DNA"/>
</dbReference>
<dbReference type="InterPro" id="IPR022118">
    <property type="entry name" value="Peptidase_C70_AvrRpt2"/>
</dbReference>
<dbReference type="Pfam" id="PF12385">
    <property type="entry name" value="Peptidase_C70"/>
    <property type="match status" value="1"/>
</dbReference>
<dbReference type="InterPro" id="IPR037155">
    <property type="entry name" value="Staphopain_pro_sf"/>
</dbReference>
<evidence type="ECO:0000313" key="1">
    <source>
        <dbReference type="EMBL" id="QHI71740.1"/>
    </source>
</evidence>
<keyword evidence="2" id="KW-1185">Reference proteome</keyword>
<evidence type="ECO:0000313" key="2">
    <source>
        <dbReference type="Proteomes" id="UP000463883"/>
    </source>
</evidence>
<gene>
    <name evidence="1" type="ORF">Ami3637_04480</name>
</gene>
<protein>
    <recommendedName>
        <fullName evidence="3">Peptidase C39-like domain-containing protein</fullName>
    </recommendedName>
</protein>
<dbReference type="Gene3D" id="3.10.500.10">
    <property type="entry name" value="Staphopain proregion domain"/>
    <property type="match status" value="1"/>
</dbReference>
<organism evidence="1 2">
    <name type="scientific">Aminipila terrae</name>
    <dbReference type="NCBI Taxonomy" id="2697030"/>
    <lineage>
        <taxon>Bacteria</taxon>
        <taxon>Bacillati</taxon>
        <taxon>Bacillota</taxon>
        <taxon>Clostridia</taxon>
        <taxon>Peptostreptococcales</taxon>
        <taxon>Anaerovoracaceae</taxon>
        <taxon>Aminipila</taxon>
    </lineage>
</organism>
<reference evidence="1 2" key="1">
    <citation type="submission" date="2020-01" db="EMBL/GenBank/DDBJ databases">
        <title>Genomic analysis of Aminipila sp. CBA3637.</title>
        <authorList>
            <person name="Kim Y.B."/>
            <person name="Roh S.W."/>
        </authorList>
    </citation>
    <scope>NUCLEOTIDE SEQUENCE [LARGE SCALE GENOMIC DNA]</scope>
    <source>
        <strain evidence="1 2">CBA3637</strain>
    </source>
</reference>
<dbReference type="SUPFAM" id="SSF54001">
    <property type="entry name" value="Cysteine proteinases"/>
    <property type="match status" value="1"/>
</dbReference>
<sequence length="397" mass="44197">MVRESIKRILGLFLSCVLICGSIDFAFAGDKVETEESQQIKSIVTNLLENIYSERDMYGLEDISFDNLYLGEKISAYQEQNNELKEISVAYYPILENDKVVAIASVIYDEAGTPMVQIGRRFASELQAFTEKRADSNLVALVFDETGQVLYASDIEKNYDCIDTFIKDTGDDITTYTNELQAEPVSLFESINSKDIEFTQIKSEIKLDLKQKEECQDIYNYNSDSNNTLLSRANKDSKYLNVPIVLQGDYFLCWAASAASVGNYMTGKSYTAKNIAKKMDIGYNDGGGIKDAKRALKNVYSITTNRASSAPAFTTTIMNQIQSGNPIWAGFGANDGSLGHAVVLRGYSSSSQGAALSYMDPNESNYQVMSVRKDGIYQFAYGPITYTCECYLEISDF</sequence>